<dbReference type="Proteomes" id="UP000283095">
    <property type="component" value="Chromosome"/>
</dbReference>
<evidence type="ECO:0000313" key="2">
    <source>
        <dbReference type="Proteomes" id="UP000283095"/>
    </source>
</evidence>
<reference evidence="1 2" key="1">
    <citation type="submission" date="2018-01" db="EMBL/GenBank/DDBJ databases">
        <title>Bacillus asahii Genome sequencing and assembly.</title>
        <authorList>
            <person name="Jiang H."/>
            <person name="Feng Y."/>
            <person name="Zhao F."/>
            <person name="Lin X."/>
        </authorList>
    </citation>
    <scope>NUCLEOTIDE SEQUENCE [LARGE SCALE GENOMIC DNA]</scope>
    <source>
        <strain evidence="1 2">OM18</strain>
    </source>
</reference>
<evidence type="ECO:0000313" key="1">
    <source>
        <dbReference type="EMBL" id="AZV43189.1"/>
    </source>
</evidence>
<proteinExistence type="predicted"/>
<dbReference type="OrthoDB" id="2886805at2"/>
<organism evidence="1 2">
    <name type="scientific">Peribacillus asahii</name>
    <dbReference type="NCBI Taxonomy" id="228899"/>
    <lineage>
        <taxon>Bacteria</taxon>
        <taxon>Bacillati</taxon>
        <taxon>Bacillota</taxon>
        <taxon>Bacilli</taxon>
        <taxon>Bacillales</taxon>
        <taxon>Bacillaceae</taxon>
        <taxon>Peribacillus</taxon>
    </lineage>
</organism>
<dbReference type="AlphaFoldDB" id="A0A3Q9RNK1"/>
<sequence length="103" mass="12397">MKDNIQEKLGEILDSVEIYPEYSSDIIRVKNFTWNKDLVDFIVEYYINGTKCIFRYNDQIAKEYDSIKDNPLEQLEWELTYIKRMYERGSGAKEYHPCTTIEH</sequence>
<dbReference type="EMBL" id="CP026095">
    <property type="protein sequence ID" value="AZV43189.1"/>
    <property type="molecule type" value="Genomic_DNA"/>
</dbReference>
<dbReference type="RefSeq" id="WP_127760477.1">
    <property type="nucleotide sequence ID" value="NZ_CP026095.1"/>
</dbReference>
<name>A0A3Q9RNK1_9BACI</name>
<accession>A0A3Q9RNK1</accession>
<gene>
    <name evidence="1" type="ORF">BAOM_2580</name>
</gene>
<dbReference type="KEGG" id="pasa:BAOM_2580"/>
<protein>
    <submittedName>
        <fullName evidence="1">Uncharacterized protein</fullName>
    </submittedName>
</protein>